<dbReference type="EMBL" id="KV441552">
    <property type="protein sequence ID" value="OAG05465.1"/>
    <property type="molecule type" value="Genomic_DNA"/>
</dbReference>
<dbReference type="RefSeq" id="XP_018035830.1">
    <property type="nucleotide sequence ID" value="XM_018182840.1"/>
</dbReference>
<keyword evidence="1" id="KW-0732">Signal</keyword>
<dbReference type="AlphaFoldDB" id="A0A177CCU6"/>
<dbReference type="OrthoDB" id="2958217at2759"/>
<sequence length="380" mass="42252">MLAFGASVLAAPAAEAAPVPEANPAPTPEAASSLVARTGEYLGGIDMNTACREQWFRFAYAYQVDNSCNAWKCEEYVDYCHYYNIAWDTLEWQLVWPQLLDDARLILEASDVLLSGPTNDEASITPPIVDEDKGIIFSGFADDFHDNFVFYRDTLGFGPFVKTNRKPYDLAVACVLLRAFLLAPECVHLNSDGYWTDEEWIDAVTLYKQLWPDEQIECPWGITRQARYHLTGKADRLIHDGGTAQPVNQSARACVAATAVDEKSCAIHGEIAGLDRAQKWLATCDQDLEHVACGAAPITWLQLPGVSLKVIDVERACIVEAPKHCFFMALTYVWGKINHPKLTSKTAAVLMQEGGLDTIWSDIPMTTRDAILLCRRLKDK</sequence>
<dbReference type="GeneID" id="28766326"/>
<proteinExistence type="predicted"/>
<keyword evidence="3" id="KW-1185">Reference proteome</keyword>
<dbReference type="Proteomes" id="UP000077069">
    <property type="component" value="Unassembled WGS sequence"/>
</dbReference>
<feature type="signal peptide" evidence="1">
    <location>
        <begin position="1"/>
        <end position="16"/>
    </location>
</feature>
<dbReference type="InParanoid" id="A0A177CCU6"/>
<evidence type="ECO:0000313" key="2">
    <source>
        <dbReference type="EMBL" id="OAG05465.1"/>
    </source>
</evidence>
<protein>
    <submittedName>
        <fullName evidence="2">Uncharacterized protein</fullName>
    </submittedName>
</protein>
<gene>
    <name evidence="2" type="ORF">CC84DRAFT_1216813</name>
</gene>
<evidence type="ECO:0000313" key="3">
    <source>
        <dbReference type="Proteomes" id="UP000077069"/>
    </source>
</evidence>
<reference evidence="2 3" key="1">
    <citation type="submission" date="2016-05" db="EMBL/GenBank/DDBJ databases">
        <title>Comparative analysis of secretome profiles of manganese(II)-oxidizing ascomycete fungi.</title>
        <authorList>
            <consortium name="DOE Joint Genome Institute"/>
            <person name="Zeiner C.A."/>
            <person name="Purvine S.O."/>
            <person name="Zink E.M."/>
            <person name="Wu S."/>
            <person name="Pasa-Tolic L."/>
            <person name="Chaput D.L."/>
            <person name="Haridas S."/>
            <person name="Grigoriev I.V."/>
            <person name="Santelli C.M."/>
            <person name="Hansel C.M."/>
        </authorList>
    </citation>
    <scope>NUCLEOTIDE SEQUENCE [LARGE SCALE GENOMIC DNA]</scope>
    <source>
        <strain evidence="2 3">AP3s5-JAC2a</strain>
    </source>
</reference>
<evidence type="ECO:0000256" key="1">
    <source>
        <dbReference type="SAM" id="SignalP"/>
    </source>
</evidence>
<organism evidence="2 3">
    <name type="scientific">Paraphaeosphaeria sporulosa</name>
    <dbReference type="NCBI Taxonomy" id="1460663"/>
    <lineage>
        <taxon>Eukaryota</taxon>
        <taxon>Fungi</taxon>
        <taxon>Dikarya</taxon>
        <taxon>Ascomycota</taxon>
        <taxon>Pezizomycotina</taxon>
        <taxon>Dothideomycetes</taxon>
        <taxon>Pleosporomycetidae</taxon>
        <taxon>Pleosporales</taxon>
        <taxon>Massarineae</taxon>
        <taxon>Didymosphaeriaceae</taxon>
        <taxon>Paraphaeosphaeria</taxon>
    </lineage>
</organism>
<feature type="chain" id="PRO_5008058015" evidence="1">
    <location>
        <begin position="17"/>
        <end position="380"/>
    </location>
</feature>
<name>A0A177CCU6_9PLEO</name>
<accession>A0A177CCU6</accession>